<dbReference type="InterPro" id="IPR014729">
    <property type="entry name" value="Rossmann-like_a/b/a_fold"/>
</dbReference>
<comment type="catalytic activity">
    <reaction evidence="12 13">
        <text>tRNA(Cys) + L-cysteine + ATP = L-cysteinyl-tRNA(Cys) + AMP + diphosphate</text>
        <dbReference type="Rhea" id="RHEA:17773"/>
        <dbReference type="Rhea" id="RHEA-COMP:9661"/>
        <dbReference type="Rhea" id="RHEA-COMP:9679"/>
        <dbReference type="ChEBI" id="CHEBI:30616"/>
        <dbReference type="ChEBI" id="CHEBI:33019"/>
        <dbReference type="ChEBI" id="CHEBI:35235"/>
        <dbReference type="ChEBI" id="CHEBI:78442"/>
        <dbReference type="ChEBI" id="CHEBI:78517"/>
        <dbReference type="ChEBI" id="CHEBI:456215"/>
        <dbReference type="EC" id="6.1.1.16"/>
    </reaction>
</comment>
<dbReference type="HAMAP" id="MF_00041">
    <property type="entry name" value="Cys_tRNA_synth"/>
    <property type="match status" value="1"/>
</dbReference>
<feature type="binding site" evidence="13">
    <location>
        <position position="253"/>
    </location>
    <ligand>
        <name>Zn(2+)</name>
        <dbReference type="ChEBI" id="CHEBI:29105"/>
    </ligand>
</feature>
<dbReference type="Gene3D" id="1.20.120.1910">
    <property type="entry name" value="Cysteine-tRNA ligase, C-terminal anti-codon recognition domain"/>
    <property type="match status" value="1"/>
</dbReference>
<dbReference type="SUPFAM" id="SSF52374">
    <property type="entry name" value="Nucleotidylyl transferase"/>
    <property type="match status" value="1"/>
</dbReference>
<dbReference type="Pfam" id="PF23493">
    <property type="entry name" value="CysS_C"/>
    <property type="match status" value="1"/>
</dbReference>
<dbReference type="SMART" id="SM00840">
    <property type="entry name" value="DALR_2"/>
    <property type="match status" value="1"/>
</dbReference>
<feature type="binding site" evidence="13">
    <location>
        <position position="257"/>
    </location>
    <ligand>
        <name>Zn(2+)</name>
        <dbReference type="ChEBI" id="CHEBI:29105"/>
    </ligand>
</feature>
<evidence type="ECO:0000256" key="1">
    <source>
        <dbReference type="ARBA" id="ARBA00004496"/>
    </source>
</evidence>
<dbReference type="InterPro" id="IPR056411">
    <property type="entry name" value="CysS_C"/>
</dbReference>
<keyword evidence="6 13" id="KW-0479">Metal-binding</keyword>
<comment type="cofactor">
    <cofactor evidence="13">
        <name>Zn(2+)</name>
        <dbReference type="ChEBI" id="CHEBI:29105"/>
    </cofactor>
    <text evidence="13">Binds 1 zinc ion per subunit.</text>
</comment>
<dbReference type="EMBL" id="VIWV01000001">
    <property type="protein sequence ID" value="TWF86737.1"/>
    <property type="molecule type" value="Genomic_DNA"/>
</dbReference>
<comment type="caution">
    <text evidence="16">The sequence shown here is derived from an EMBL/GenBank/DDBJ whole genome shotgun (WGS) entry which is preliminary data.</text>
</comment>
<feature type="short sequence motif" description="'KMSKS' region" evidence="13">
    <location>
        <begin position="284"/>
        <end position="288"/>
    </location>
</feature>
<dbReference type="GO" id="GO:0008270">
    <property type="term" value="F:zinc ion binding"/>
    <property type="evidence" value="ECO:0007669"/>
    <property type="project" value="UniProtKB-UniRule"/>
</dbReference>
<dbReference type="GO" id="GO:0005524">
    <property type="term" value="F:ATP binding"/>
    <property type="evidence" value="ECO:0007669"/>
    <property type="project" value="UniProtKB-UniRule"/>
</dbReference>
<dbReference type="InterPro" id="IPR015273">
    <property type="entry name" value="Cys-tRNA-synt_Ia_DALR"/>
</dbReference>
<comment type="subunit">
    <text evidence="3 13">Monomer.</text>
</comment>
<dbReference type="InterPro" id="IPR032678">
    <property type="entry name" value="tRNA-synt_1_cat_dom"/>
</dbReference>
<keyword evidence="5 13" id="KW-0436">Ligase</keyword>
<sequence length="486" mass="54497">MRRRNRGTHLARPRAYYPGHVTIRLYDTSARQIRDFTPLRPGCVSIYLCGATVQAAPHIGHIRSGLNFDIMRRWFEYRGLEVTFIRNVTDIDDKIIAKSAEQNRPWWSIGYDNERAFTDGYRALGCLPPTYEPRATGHITEMVEMMRGLIERGHAYASDGNVYFAVTSFPEYLRLSNQELDNLLQPSAEGETGKRDPRDFAMWKAAKPGEPSWETPWGRGRPGWHLECSAMAHKYLGTAFDIHGGGLDLIFPHHENEIAQAKAYGDEFARYWVHNAWVTMSGEKMSKSLGNSVLVSEMVKRWRPVVLRYYLGTPHYRSMIEYSEEALREAESAYARIEGFVQRAAELAGRQVEPSAEVPPAFAEAMDDDLGVPQALAVLHTTVRQGNSALAADDKDAAVARLAEVRAMLGVLGLDPLDPHWAGESGSGEDLHGVVDSLVRLVLDQREAARARKDWPTADAIRDQLGQSGLIIEDSPQGPRWSLGPR</sequence>
<evidence type="ECO:0000256" key="5">
    <source>
        <dbReference type="ARBA" id="ARBA00022598"/>
    </source>
</evidence>
<evidence type="ECO:0000256" key="12">
    <source>
        <dbReference type="ARBA" id="ARBA00047398"/>
    </source>
</evidence>
<proteinExistence type="inferred from homology"/>
<dbReference type="PANTHER" id="PTHR10890">
    <property type="entry name" value="CYSTEINYL-TRNA SYNTHETASE"/>
    <property type="match status" value="1"/>
</dbReference>
<keyword evidence="17" id="KW-1185">Reference proteome</keyword>
<evidence type="ECO:0000256" key="13">
    <source>
        <dbReference type="HAMAP-Rule" id="MF_00041"/>
    </source>
</evidence>
<dbReference type="InterPro" id="IPR015803">
    <property type="entry name" value="Cys-tRNA-ligase"/>
</dbReference>
<keyword evidence="11 13" id="KW-0030">Aminoacyl-tRNA synthetase</keyword>
<dbReference type="FunFam" id="3.40.50.620:FF:000068">
    <property type="entry name" value="Cysteine--tRNA ligase"/>
    <property type="match status" value="1"/>
</dbReference>
<dbReference type="Pfam" id="PF01406">
    <property type="entry name" value="tRNA-synt_1e"/>
    <property type="match status" value="1"/>
</dbReference>
<dbReference type="InterPro" id="IPR009080">
    <property type="entry name" value="tRNAsynth_Ia_anticodon-bd"/>
</dbReference>
<dbReference type="InterPro" id="IPR024909">
    <property type="entry name" value="Cys-tRNA/MSH_ligase"/>
</dbReference>
<protein>
    <recommendedName>
        <fullName evidence="13">Cysteine--tRNA ligase</fullName>
        <ecNumber evidence="13">6.1.1.16</ecNumber>
    </recommendedName>
    <alternativeName>
        <fullName evidence="13">Cysteinyl-tRNA synthetase</fullName>
        <shortName evidence="13">CysRS</shortName>
    </alternativeName>
</protein>
<reference evidence="16 17" key="1">
    <citation type="submission" date="2019-06" db="EMBL/GenBank/DDBJ databases">
        <title>Sequencing the genomes of 1000 actinobacteria strains.</title>
        <authorList>
            <person name="Klenk H.-P."/>
        </authorList>
    </citation>
    <scope>NUCLEOTIDE SEQUENCE [LARGE SCALE GENOMIC DNA]</scope>
    <source>
        <strain evidence="16 17">DSM 41695</strain>
    </source>
</reference>
<dbReference type="Pfam" id="PF09190">
    <property type="entry name" value="DALR_2"/>
    <property type="match status" value="1"/>
</dbReference>
<dbReference type="GO" id="GO:0005829">
    <property type="term" value="C:cytosol"/>
    <property type="evidence" value="ECO:0007669"/>
    <property type="project" value="TreeGrafter"/>
</dbReference>
<evidence type="ECO:0000313" key="16">
    <source>
        <dbReference type="EMBL" id="TWF86737.1"/>
    </source>
</evidence>
<evidence type="ECO:0000256" key="4">
    <source>
        <dbReference type="ARBA" id="ARBA00022490"/>
    </source>
</evidence>
<evidence type="ECO:0000256" key="11">
    <source>
        <dbReference type="ARBA" id="ARBA00023146"/>
    </source>
</evidence>
<feature type="binding site" evidence="13">
    <location>
        <position position="287"/>
    </location>
    <ligand>
        <name>ATP</name>
        <dbReference type="ChEBI" id="CHEBI:30616"/>
    </ligand>
</feature>
<dbReference type="PRINTS" id="PR00983">
    <property type="entry name" value="TRNASYNTHCYS"/>
</dbReference>
<evidence type="ECO:0000313" key="17">
    <source>
        <dbReference type="Proteomes" id="UP000316603"/>
    </source>
</evidence>
<keyword evidence="10 13" id="KW-0648">Protein biosynthesis</keyword>
<dbReference type="CDD" id="cd00672">
    <property type="entry name" value="CysRS_core"/>
    <property type="match status" value="1"/>
</dbReference>
<evidence type="ECO:0000256" key="10">
    <source>
        <dbReference type="ARBA" id="ARBA00022917"/>
    </source>
</evidence>
<evidence type="ECO:0000256" key="7">
    <source>
        <dbReference type="ARBA" id="ARBA00022741"/>
    </source>
</evidence>
<evidence type="ECO:0000259" key="15">
    <source>
        <dbReference type="SMART" id="SM00840"/>
    </source>
</evidence>
<dbReference type="GO" id="GO:0006423">
    <property type="term" value="P:cysteinyl-tRNA aminoacylation"/>
    <property type="evidence" value="ECO:0007669"/>
    <property type="project" value="UniProtKB-UniRule"/>
</dbReference>
<dbReference type="Gene3D" id="3.40.50.620">
    <property type="entry name" value="HUPs"/>
    <property type="match status" value="1"/>
</dbReference>
<feature type="region of interest" description="Disordered" evidence="14">
    <location>
        <begin position="466"/>
        <end position="486"/>
    </location>
</feature>
<organism evidence="16 17">
    <name type="scientific">Streptomyces capillispiralis</name>
    <dbReference type="NCBI Taxonomy" id="68182"/>
    <lineage>
        <taxon>Bacteria</taxon>
        <taxon>Bacillati</taxon>
        <taxon>Actinomycetota</taxon>
        <taxon>Actinomycetes</taxon>
        <taxon>Kitasatosporales</taxon>
        <taxon>Streptomycetaceae</taxon>
        <taxon>Streptomyces</taxon>
    </lineage>
</organism>
<keyword evidence="9 13" id="KW-0067">ATP-binding</keyword>
<dbReference type="EC" id="6.1.1.16" evidence="13"/>
<feature type="short sequence motif" description="'HIGH' region" evidence="13">
    <location>
        <begin position="51"/>
        <end position="61"/>
    </location>
</feature>
<keyword evidence="8 13" id="KW-0862">Zinc</keyword>
<evidence type="ECO:0000256" key="3">
    <source>
        <dbReference type="ARBA" id="ARBA00011245"/>
    </source>
</evidence>
<dbReference type="SUPFAM" id="SSF47323">
    <property type="entry name" value="Anticodon-binding domain of a subclass of class I aminoacyl-tRNA synthetases"/>
    <property type="match status" value="1"/>
</dbReference>
<feature type="binding site" evidence="13">
    <location>
        <position position="228"/>
    </location>
    <ligand>
        <name>Zn(2+)</name>
        <dbReference type="ChEBI" id="CHEBI:29105"/>
    </ligand>
</feature>
<dbReference type="AlphaFoldDB" id="A0A561THY4"/>
<feature type="binding site" evidence="13">
    <location>
        <position position="49"/>
    </location>
    <ligand>
        <name>Zn(2+)</name>
        <dbReference type="ChEBI" id="CHEBI:29105"/>
    </ligand>
</feature>
<dbReference type="NCBIfam" id="TIGR00435">
    <property type="entry name" value="cysS"/>
    <property type="match status" value="1"/>
</dbReference>
<gene>
    <name evidence="13" type="primary">cysS</name>
    <name evidence="16" type="ORF">FHX78_113725</name>
</gene>
<evidence type="ECO:0000256" key="2">
    <source>
        <dbReference type="ARBA" id="ARBA00005594"/>
    </source>
</evidence>
<feature type="domain" description="Cysteinyl-tRNA synthetase class Ia DALR" evidence="15">
    <location>
        <begin position="361"/>
        <end position="423"/>
    </location>
</feature>
<dbReference type="PANTHER" id="PTHR10890:SF30">
    <property type="entry name" value="CYSTEINE--TRNA LIGASE"/>
    <property type="match status" value="1"/>
</dbReference>
<evidence type="ECO:0000256" key="9">
    <source>
        <dbReference type="ARBA" id="ARBA00022840"/>
    </source>
</evidence>
<name>A0A561THY4_9ACTN</name>
<comment type="similarity">
    <text evidence="2 13">Belongs to the class-I aminoacyl-tRNA synthetase family.</text>
</comment>
<evidence type="ECO:0000256" key="6">
    <source>
        <dbReference type="ARBA" id="ARBA00022723"/>
    </source>
</evidence>
<dbReference type="GO" id="GO:0004817">
    <property type="term" value="F:cysteine-tRNA ligase activity"/>
    <property type="evidence" value="ECO:0007669"/>
    <property type="project" value="UniProtKB-UniRule"/>
</dbReference>
<comment type="subcellular location">
    <subcellularLocation>
        <location evidence="1 13">Cytoplasm</location>
    </subcellularLocation>
</comment>
<evidence type="ECO:0000256" key="14">
    <source>
        <dbReference type="SAM" id="MobiDB-lite"/>
    </source>
</evidence>
<dbReference type="Proteomes" id="UP000316603">
    <property type="component" value="Unassembled WGS sequence"/>
</dbReference>
<keyword evidence="4 13" id="KW-0963">Cytoplasm</keyword>
<accession>A0A561THY4</accession>
<evidence type="ECO:0000256" key="8">
    <source>
        <dbReference type="ARBA" id="ARBA00022833"/>
    </source>
</evidence>
<keyword evidence="7 13" id="KW-0547">Nucleotide-binding</keyword>